<dbReference type="EMBL" id="CP103840">
    <property type="protein sequence ID" value="WOB27093.1"/>
    <property type="molecule type" value="Genomic_DNA"/>
</dbReference>
<keyword evidence="2" id="KW-1185">Reference proteome</keyword>
<dbReference type="GeneID" id="95582949"/>
<protein>
    <submittedName>
        <fullName evidence="1">Uncharacterized protein</fullName>
    </submittedName>
</protein>
<gene>
    <name evidence="1" type="ORF">NYR99_03715</name>
</gene>
<evidence type="ECO:0000313" key="2">
    <source>
        <dbReference type="Proteomes" id="UP001304534"/>
    </source>
</evidence>
<evidence type="ECO:0000313" key="1">
    <source>
        <dbReference type="EMBL" id="WOB27093.1"/>
    </source>
</evidence>
<dbReference type="Proteomes" id="UP001304534">
    <property type="component" value="Chromosome"/>
</dbReference>
<name>A0ABZ0DFB1_9XANT</name>
<reference evidence="1 2" key="1">
    <citation type="submission" date="2022-08" db="EMBL/GenBank/DDBJ databases">
        <title>Whole genome sequencing-based tracing of a 2022 introduction and outbreak of Xanthomonas hortorum pv. pelargonii.</title>
        <authorList>
            <person name="Iruegas-Bocardo F."/>
            <person name="Weisberg A.K."/>
            <person name="Riutta E.R."/>
            <person name="Kilday K."/>
            <person name="Bonkowski J.C."/>
            <person name="Creswell T."/>
            <person name="Daughtrey M.L."/>
            <person name="Rane K."/>
            <person name="Grunwald N.J."/>
            <person name="Chang J.H."/>
            <person name="Putnam M.L."/>
        </authorList>
    </citation>
    <scope>NUCLEOTIDE SEQUENCE [LARGE SCALE GENOMIC DNA]</scope>
    <source>
        <strain evidence="1 2">22-325</strain>
    </source>
</reference>
<sequence>MSVWVGYSKHGQQGNMAWLWHNLGNVIAKNPDEEILRKMSLIATQLSAKVQGDEGEFYGEDGNTIIGETSNHSDASSKPWWRFW</sequence>
<organism evidence="1 2">
    <name type="scientific">Xanthomonas dyei</name>
    <dbReference type="NCBI Taxonomy" id="743699"/>
    <lineage>
        <taxon>Bacteria</taxon>
        <taxon>Pseudomonadati</taxon>
        <taxon>Pseudomonadota</taxon>
        <taxon>Gammaproteobacteria</taxon>
        <taxon>Lysobacterales</taxon>
        <taxon>Lysobacteraceae</taxon>
        <taxon>Xanthomonas</taxon>
    </lineage>
</organism>
<accession>A0ABZ0DFB1</accession>
<proteinExistence type="predicted"/>
<dbReference type="RefSeq" id="WP_316690224.1">
    <property type="nucleotide sequence ID" value="NZ_CP103837.1"/>
</dbReference>